<accession>A0A1X7RJC1</accession>
<proteinExistence type="predicted"/>
<dbReference type="Proteomes" id="UP000215127">
    <property type="component" value="Chromosome 2"/>
</dbReference>
<sequence length="235" mass="26356">MHVLEGCACASGTRPLQTTKPVHQLPTSYFDHCTTTSNRISSSLRFQDFEVTHDHSSKTCAFDYIDHDQFFQRTIKMQLPTFLACLFFMGFVVTASSWSITFYESKADCKGKGDRERYTSYVGSKYNYWTLAGTKDRDSGDCQQTRDGGHNFEDCNSGPLDTHKLYFTVGSGTHCRFSWTAGFFMPSDLRGTMPGDEGKCWSMTSAIGRIPDEFYFQCGVIDDPYWNTAGGGGSS</sequence>
<feature type="transmembrane region" description="Helical" evidence="1">
    <location>
        <begin position="79"/>
        <end position="100"/>
    </location>
</feature>
<evidence type="ECO:0000313" key="3">
    <source>
        <dbReference type="Proteomes" id="UP000215127"/>
    </source>
</evidence>
<name>A0A1X7RJC1_ZYMT9</name>
<dbReference type="AlphaFoldDB" id="A0A1X7RJC1"/>
<keyword evidence="1" id="KW-0812">Transmembrane</keyword>
<dbReference type="EMBL" id="LT853693">
    <property type="protein sequence ID" value="SMQ47513.1"/>
    <property type="molecule type" value="Genomic_DNA"/>
</dbReference>
<keyword evidence="1" id="KW-0472">Membrane</keyword>
<protein>
    <submittedName>
        <fullName evidence="2">Uncharacterized protein</fullName>
    </submittedName>
</protein>
<keyword evidence="1" id="KW-1133">Transmembrane helix</keyword>
<reference evidence="2 3" key="1">
    <citation type="submission" date="2016-06" db="EMBL/GenBank/DDBJ databases">
        <authorList>
            <person name="Kjaerup R.B."/>
            <person name="Dalgaard T.S."/>
            <person name="Juul-Madsen H.R."/>
        </authorList>
    </citation>
    <scope>NUCLEOTIDE SEQUENCE [LARGE SCALE GENOMIC DNA]</scope>
</reference>
<gene>
    <name evidence="2" type="ORF">ZT3D7_G2661</name>
</gene>
<evidence type="ECO:0000313" key="2">
    <source>
        <dbReference type="EMBL" id="SMQ47513.1"/>
    </source>
</evidence>
<keyword evidence="3" id="KW-1185">Reference proteome</keyword>
<organism evidence="2 3">
    <name type="scientific">Zymoseptoria tritici (strain ST99CH_3D7)</name>
    <dbReference type="NCBI Taxonomy" id="1276538"/>
    <lineage>
        <taxon>Eukaryota</taxon>
        <taxon>Fungi</taxon>
        <taxon>Dikarya</taxon>
        <taxon>Ascomycota</taxon>
        <taxon>Pezizomycotina</taxon>
        <taxon>Dothideomycetes</taxon>
        <taxon>Dothideomycetidae</taxon>
        <taxon>Mycosphaerellales</taxon>
        <taxon>Mycosphaerellaceae</taxon>
        <taxon>Zymoseptoria</taxon>
    </lineage>
</organism>
<evidence type="ECO:0000256" key="1">
    <source>
        <dbReference type="SAM" id="Phobius"/>
    </source>
</evidence>